<keyword evidence="1" id="KW-0812">Transmembrane</keyword>
<gene>
    <name evidence="2" type="ORF">J4G33_10690</name>
</gene>
<dbReference type="Proteomes" id="UP000664209">
    <property type="component" value="Unassembled WGS sequence"/>
</dbReference>
<sequence>MSTGRLLLVWAGGSVAALVSGVLLSLGVALLALSGAMDGPYQLVVVQVVQVTAGILAGAVGVAVAVLLWAARTELAGRARWWTWLVVGLPVVLVTAAVDALVVARYGVTPGPGAGALLALELALTGVLAVLLGGWRARRVLSLDSTA</sequence>
<keyword evidence="1" id="KW-0472">Membrane</keyword>
<name>A0A939LR29_9CELL</name>
<feature type="transmembrane region" description="Helical" evidence="1">
    <location>
        <begin position="81"/>
        <end position="108"/>
    </location>
</feature>
<dbReference type="EMBL" id="JAGEMK010000005">
    <property type="protein sequence ID" value="MBO1752268.1"/>
    <property type="molecule type" value="Genomic_DNA"/>
</dbReference>
<keyword evidence="3" id="KW-1185">Reference proteome</keyword>
<reference evidence="2" key="1">
    <citation type="submission" date="2021-03" db="EMBL/GenBank/DDBJ databases">
        <title>Actinotalea soli sp. nov., isolated from soil.</title>
        <authorList>
            <person name="Ping W."/>
            <person name="Zhang J."/>
        </authorList>
    </citation>
    <scope>NUCLEOTIDE SEQUENCE</scope>
    <source>
        <strain evidence="2">BY-33</strain>
    </source>
</reference>
<feature type="transmembrane region" description="Helical" evidence="1">
    <location>
        <begin position="7"/>
        <end position="32"/>
    </location>
</feature>
<evidence type="ECO:0000313" key="3">
    <source>
        <dbReference type="Proteomes" id="UP000664209"/>
    </source>
</evidence>
<protein>
    <submittedName>
        <fullName evidence="2">Uncharacterized protein</fullName>
    </submittedName>
</protein>
<dbReference type="AlphaFoldDB" id="A0A939LR29"/>
<comment type="caution">
    <text evidence="2">The sequence shown here is derived from an EMBL/GenBank/DDBJ whole genome shotgun (WGS) entry which is preliminary data.</text>
</comment>
<evidence type="ECO:0000313" key="2">
    <source>
        <dbReference type="EMBL" id="MBO1752268.1"/>
    </source>
</evidence>
<keyword evidence="1" id="KW-1133">Transmembrane helix</keyword>
<organism evidence="2 3">
    <name type="scientific">Actinotalea soli</name>
    <dbReference type="NCBI Taxonomy" id="2819234"/>
    <lineage>
        <taxon>Bacteria</taxon>
        <taxon>Bacillati</taxon>
        <taxon>Actinomycetota</taxon>
        <taxon>Actinomycetes</taxon>
        <taxon>Micrococcales</taxon>
        <taxon>Cellulomonadaceae</taxon>
        <taxon>Actinotalea</taxon>
    </lineage>
</organism>
<proteinExistence type="predicted"/>
<feature type="transmembrane region" description="Helical" evidence="1">
    <location>
        <begin position="114"/>
        <end position="135"/>
    </location>
</feature>
<dbReference type="RefSeq" id="WP_208055961.1">
    <property type="nucleotide sequence ID" value="NZ_JAGEMK010000005.1"/>
</dbReference>
<feature type="transmembrane region" description="Helical" evidence="1">
    <location>
        <begin position="44"/>
        <end position="69"/>
    </location>
</feature>
<evidence type="ECO:0000256" key="1">
    <source>
        <dbReference type="SAM" id="Phobius"/>
    </source>
</evidence>
<accession>A0A939LR29</accession>